<reference evidence="2 3" key="1">
    <citation type="journal article" date="2017" name="Int. J. Syst. Evol. Microbiol.">
        <title>Jeotgalibaca porci sp. nov. and Jeotgalibaca arthritidis sp. nov., isolated from pigs, and emended description of the genus Jeotgalibaca.</title>
        <authorList>
            <person name="Zamora L."/>
            <person name="Perez-Sancho M."/>
            <person name="Dominguez L."/>
            <person name="Fernandez-Garayzabal J.F."/>
            <person name="Vela A.I."/>
        </authorList>
    </citation>
    <scope>NUCLEOTIDE SEQUENCE [LARGE SCALE GENOMIC DNA]</scope>
    <source>
        <strain evidence="2 3">CCUG 69148</strain>
    </source>
</reference>
<name>A0A6G7WF58_9LACT</name>
<keyword evidence="3" id="KW-1185">Reference proteome</keyword>
<evidence type="ECO:0000256" key="1">
    <source>
        <dbReference type="SAM" id="Coils"/>
    </source>
</evidence>
<sequence length="694" mass="81997">MNKEFNYSLCLALPNLQGSNSLYRIADYDPQYREFTQAKYDYTSETPVQIYSSKVEGIAEEVEIRKWIPLDELKQMSFYQELRFGYIYEVLFSEELIHQPLSDKQLRQVLYNGISLPEGIARYFLLVLDVTSESYRVLLCDKKAFKYEEGKYHIEKQIRDLKNTVTEFDLIYIYNDQLISTETLRNKLKWYNPDKLRYFYNSVILPESTKKFQLRDPEDYTIGFFSNYLKNTEMRNKYSKQIRANLMTELEYIEDNYTIVERFFTIEGEKLSVASDIFIENITNIIDFIKRSEITEMEFLLEILEKSPLISNELEEKIEAKWMLRANENLLKKENELQTVEAQYDEKKKELNRITTELTDIEVESKAITNELKELMEKKATIETQIKQELTSFQKNIVEQFKLSAFAGASQGNSGNNSGVIEHIPENFENVDLQTSDSIVDIFEGIKYNLENFMDTSNAQRYTTILIALLNTHKFIILPEFHSEDIANALSLIVTGKPVKTISILNECYDLNWLIEQIHHNEDRYVLIKGHLDMFNESAVNTLINQSKNKNIIFTINDEKSLSLFSDNLWNYCGYLNPIDHFDLALEKHWKKSNEINIDVSKADISTEKLSSNFYSRMTEECLFTRYVQEEFLYIMEVYTALYKEIIDKHFEMTTMKNMPLNHQILTMNRERISELESYLNRLGIEEDLLKYYK</sequence>
<dbReference type="KEGG" id="jpo:G7058_01740"/>
<protein>
    <submittedName>
        <fullName evidence="2">Uncharacterized protein</fullName>
    </submittedName>
</protein>
<organism evidence="2 3">
    <name type="scientific">Jeotgalibaca porci</name>
    <dbReference type="NCBI Taxonomy" id="1868793"/>
    <lineage>
        <taxon>Bacteria</taxon>
        <taxon>Bacillati</taxon>
        <taxon>Bacillota</taxon>
        <taxon>Bacilli</taxon>
        <taxon>Lactobacillales</taxon>
        <taxon>Carnobacteriaceae</taxon>
        <taxon>Jeotgalibaca</taxon>
    </lineage>
</organism>
<dbReference type="RefSeq" id="WP_166061923.1">
    <property type="nucleotide sequence ID" value="NZ_CP049889.1"/>
</dbReference>
<feature type="coiled-coil region" evidence="1">
    <location>
        <begin position="323"/>
        <end position="392"/>
    </location>
</feature>
<evidence type="ECO:0000313" key="2">
    <source>
        <dbReference type="EMBL" id="QIK50882.1"/>
    </source>
</evidence>
<keyword evidence="1" id="KW-0175">Coiled coil</keyword>
<dbReference type="AlphaFoldDB" id="A0A6G7WF58"/>
<evidence type="ECO:0000313" key="3">
    <source>
        <dbReference type="Proteomes" id="UP000501830"/>
    </source>
</evidence>
<dbReference type="EMBL" id="CP049889">
    <property type="protein sequence ID" value="QIK50882.1"/>
    <property type="molecule type" value="Genomic_DNA"/>
</dbReference>
<gene>
    <name evidence="2" type="ORF">G7058_01740</name>
</gene>
<accession>A0A6G7WF58</accession>
<dbReference type="GeneID" id="94551980"/>
<proteinExistence type="predicted"/>
<dbReference type="Proteomes" id="UP000501830">
    <property type="component" value="Chromosome"/>
</dbReference>